<keyword evidence="3" id="KW-0143">Chaperone</keyword>
<dbReference type="GO" id="GO:0006457">
    <property type="term" value="P:protein folding"/>
    <property type="evidence" value="ECO:0007669"/>
    <property type="project" value="InterPro"/>
</dbReference>
<dbReference type="GeneID" id="103119723"/>
<dbReference type="SUPFAM" id="SSF109751">
    <property type="entry name" value="Alpha-hemoglobin stabilizing protein AHSP"/>
    <property type="match status" value="1"/>
</dbReference>
<dbReference type="STRING" id="9365.ENSEEUP00000003672"/>
<evidence type="ECO:0000313" key="9">
    <source>
        <dbReference type="RefSeq" id="XP_007530107.1"/>
    </source>
</evidence>
<dbReference type="OrthoDB" id="9827643at2759"/>
<sequence>MAHLQTNKDLIAKGIKEFTALLDQQVFSHPFVSEEDMVVIVKDWMDLYTNYYTNQLTGECQEKDMALQELREGMLALSEPFLDKYREHIKSS</sequence>
<evidence type="ECO:0000313" key="8">
    <source>
        <dbReference type="Proteomes" id="UP001652624"/>
    </source>
</evidence>
<proteinExistence type="inferred from homology"/>
<evidence type="ECO:0000256" key="3">
    <source>
        <dbReference type="ARBA" id="ARBA00023186"/>
    </source>
</evidence>
<dbReference type="GO" id="GO:0005737">
    <property type="term" value="C:cytoplasm"/>
    <property type="evidence" value="ECO:0007669"/>
    <property type="project" value="UniProtKB-SubCell"/>
</dbReference>
<gene>
    <name evidence="9 10 11 12 13 14" type="primary">AHSP</name>
</gene>
<dbReference type="RefSeq" id="XP_060029106.1">
    <property type="nucleotide sequence ID" value="XM_060173123.1"/>
</dbReference>
<dbReference type="PANTHER" id="PTHR15914:SF0">
    <property type="entry name" value="ALPHA-HEMOGLOBIN-STABILIZING PROTEIN"/>
    <property type="match status" value="1"/>
</dbReference>
<evidence type="ECO:0000313" key="11">
    <source>
        <dbReference type="RefSeq" id="XP_060029105.1"/>
    </source>
</evidence>
<dbReference type="RefSeq" id="XP_060029104.1">
    <property type="nucleotide sequence ID" value="XM_060173121.1"/>
</dbReference>
<dbReference type="GO" id="GO:0030218">
    <property type="term" value="P:erythrocyte differentiation"/>
    <property type="evidence" value="ECO:0007669"/>
    <property type="project" value="InterPro"/>
</dbReference>
<dbReference type="PANTHER" id="PTHR15914">
    <property type="entry name" value="ALPHA-HEMOGLOBIN-STABILIZING PROTEIN"/>
    <property type="match status" value="1"/>
</dbReference>
<protein>
    <recommendedName>
        <fullName evidence="6">Alpha-hemoglobin-stabilizing protein</fullName>
    </recommendedName>
    <alternativeName>
        <fullName evidence="7">Erythroid-associated factor</fullName>
    </alternativeName>
</protein>
<dbReference type="FunFam" id="1.20.58.420:FF:000002">
    <property type="entry name" value="Alpha-hemoglobin-stabilizing protein"/>
    <property type="match status" value="1"/>
</dbReference>
<dbReference type="Proteomes" id="UP001652624">
    <property type="component" value="Chromosome 15"/>
</dbReference>
<evidence type="ECO:0000256" key="2">
    <source>
        <dbReference type="ARBA" id="ARBA00022490"/>
    </source>
</evidence>
<evidence type="ECO:0000256" key="1">
    <source>
        <dbReference type="ARBA" id="ARBA00004496"/>
    </source>
</evidence>
<comment type="subunit">
    <text evidence="5">Monomer. Forms a heterodimer with free alpha-hemoglobin. Does not bind beta-hemoglobin nor alpha(2)beta(2) hemoglobin A.</text>
</comment>
<comment type="subcellular location">
    <subcellularLocation>
        <location evidence="1">Cytoplasm</location>
    </subcellularLocation>
</comment>
<dbReference type="RefSeq" id="XP_060029107.1">
    <property type="nucleotide sequence ID" value="XM_060173124.1"/>
</dbReference>
<dbReference type="InterPro" id="IPR015317">
    <property type="entry name" value="A_Hb_stabilising_prot"/>
</dbReference>
<dbReference type="InParanoid" id="A0A1S3A6A8"/>
<evidence type="ECO:0000313" key="13">
    <source>
        <dbReference type="RefSeq" id="XP_060029107.1"/>
    </source>
</evidence>
<dbReference type="eggNOG" id="ENOG502SXDF">
    <property type="taxonomic scope" value="Eukaryota"/>
</dbReference>
<keyword evidence="2" id="KW-0963">Cytoplasm</keyword>
<dbReference type="AlphaFoldDB" id="A0A1S3A6A8"/>
<reference evidence="9" key="1">
    <citation type="submission" date="2025-04" db="UniProtKB">
        <authorList>
            <consortium name="RefSeq"/>
        </authorList>
    </citation>
    <scope>IDENTIFICATION</scope>
</reference>
<evidence type="ECO:0000256" key="7">
    <source>
        <dbReference type="ARBA" id="ARBA00079289"/>
    </source>
</evidence>
<evidence type="ECO:0000256" key="6">
    <source>
        <dbReference type="ARBA" id="ARBA00072174"/>
    </source>
</evidence>
<evidence type="ECO:0000256" key="4">
    <source>
        <dbReference type="ARBA" id="ARBA00061424"/>
    </source>
</evidence>
<dbReference type="GO" id="GO:0050821">
    <property type="term" value="P:protein stabilization"/>
    <property type="evidence" value="ECO:0007669"/>
    <property type="project" value="InterPro"/>
</dbReference>
<dbReference type="GO" id="GO:0030492">
    <property type="term" value="F:hemoglobin binding"/>
    <property type="evidence" value="ECO:0007669"/>
    <property type="project" value="InterPro"/>
</dbReference>
<dbReference type="RefSeq" id="XP_007530107.1">
    <property type="nucleotide sequence ID" value="XM_007530045.2"/>
</dbReference>
<keyword evidence="8" id="KW-1185">Reference proteome</keyword>
<name>A0A1S3A6A8_ERIEU</name>
<dbReference type="InterPro" id="IPR036468">
    <property type="entry name" value="AHSP_sf"/>
</dbReference>
<organism evidence="8 9">
    <name type="scientific">Erinaceus europaeus</name>
    <name type="common">Western European hedgehog</name>
    <dbReference type="NCBI Taxonomy" id="9365"/>
    <lineage>
        <taxon>Eukaryota</taxon>
        <taxon>Metazoa</taxon>
        <taxon>Chordata</taxon>
        <taxon>Craniata</taxon>
        <taxon>Vertebrata</taxon>
        <taxon>Euteleostomi</taxon>
        <taxon>Mammalia</taxon>
        <taxon>Eutheria</taxon>
        <taxon>Laurasiatheria</taxon>
        <taxon>Eulipotyphla</taxon>
        <taxon>Erinaceidae</taxon>
        <taxon>Erinaceinae</taxon>
        <taxon>Erinaceus</taxon>
    </lineage>
</organism>
<dbReference type="CTD" id="51327"/>
<evidence type="ECO:0000256" key="5">
    <source>
        <dbReference type="ARBA" id="ARBA00066302"/>
    </source>
</evidence>
<comment type="similarity">
    <text evidence="4">Belongs to the AHSP family.</text>
</comment>
<dbReference type="Pfam" id="PF09236">
    <property type="entry name" value="AHSP"/>
    <property type="match status" value="1"/>
</dbReference>
<dbReference type="FunCoup" id="A0A1S3A6A8">
    <property type="interactions" value="7"/>
</dbReference>
<accession>A0A1S3A6A8</accession>
<evidence type="ECO:0000313" key="14">
    <source>
        <dbReference type="RefSeq" id="XP_060029108.1"/>
    </source>
</evidence>
<dbReference type="RefSeq" id="XP_060029108.1">
    <property type="nucleotide sequence ID" value="XM_060173125.1"/>
</dbReference>
<evidence type="ECO:0000313" key="10">
    <source>
        <dbReference type="RefSeq" id="XP_060029104.1"/>
    </source>
</evidence>
<dbReference type="RefSeq" id="XP_060029105.1">
    <property type="nucleotide sequence ID" value="XM_060173122.1"/>
</dbReference>
<dbReference type="Gene3D" id="1.20.58.420">
    <property type="entry name" value="AHSP"/>
    <property type="match status" value="1"/>
</dbReference>
<evidence type="ECO:0000313" key="12">
    <source>
        <dbReference type="RefSeq" id="XP_060029106.1"/>
    </source>
</evidence>